<protein>
    <submittedName>
        <fullName evidence="1">Uncharacterized protein</fullName>
    </submittedName>
</protein>
<keyword evidence="3" id="KW-1185">Reference proteome</keyword>
<dbReference type="Proteomes" id="UP000704712">
    <property type="component" value="Unassembled WGS sequence"/>
</dbReference>
<evidence type="ECO:0000313" key="3">
    <source>
        <dbReference type="Proteomes" id="UP000602510"/>
    </source>
</evidence>
<dbReference type="AlphaFoldDB" id="A0A833SL86"/>
<evidence type="ECO:0000313" key="1">
    <source>
        <dbReference type="EMBL" id="KAF4031813.1"/>
    </source>
</evidence>
<organism evidence="1 3">
    <name type="scientific">Phytophthora infestans</name>
    <name type="common">Potato late blight agent</name>
    <name type="synonym">Botrytis infestans</name>
    <dbReference type="NCBI Taxonomy" id="4787"/>
    <lineage>
        <taxon>Eukaryota</taxon>
        <taxon>Sar</taxon>
        <taxon>Stramenopiles</taxon>
        <taxon>Oomycota</taxon>
        <taxon>Peronosporomycetes</taxon>
        <taxon>Peronosporales</taxon>
        <taxon>Peronosporaceae</taxon>
        <taxon>Phytophthora</taxon>
    </lineage>
</organism>
<comment type="caution">
    <text evidence="1">The sequence shown here is derived from an EMBL/GenBank/DDBJ whole genome shotgun (WGS) entry which is preliminary data.</text>
</comment>
<dbReference type="EMBL" id="WSZM01000536">
    <property type="protein sequence ID" value="KAF4031813.1"/>
    <property type="molecule type" value="Genomic_DNA"/>
</dbReference>
<name>A0A833SL86_PHYIN</name>
<sequence length="71" mass="8406">MAQTVEINFVSTMMGLNDLQFFYSYQQLYSRRIHTETGYLRSRVFVFCWTGSATHDCCWIGDCDMISFLRL</sequence>
<gene>
    <name evidence="1" type="ORF">GN244_ATG16327</name>
    <name evidence="2" type="ORF">GN958_ATG14836</name>
</gene>
<evidence type="ECO:0000313" key="2">
    <source>
        <dbReference type="EMBL" id="KAF4135971.1"/>
    </source>
</evidence>
<proteinExistence type="predicted"/>
<dbReference type="EMBL" id="JAACNO010002034">
    <property type="protein sequence ID" value="KAF4135971.1"/>
    <property type="molecule type" value="Genomic_DNA"/>
</dbReference>
<accession>A0A833SL86</accession>
<reference evidence="1" key="1">
    <citation type="submission" date="2020-04" db="EMBL/GenBank/DDBJ databases">
        <title>Hybrid Assembly of Korean Phytophthora infestans isolates.</title>
        <authorList>
            <person name="Prokchorchik M."/>
            <person name="Lee Y."/>
            <person name="Seo J."/>
            <person name="Cho J.-H."/>
            <person name="Park Y.-E."/>
            <person name="Jang D.-C."/>
            <person name="Im J.-S."/>
            <person name="Choi J.-G."/>
            <person name="Park H.-J."/>
            <person name="Lee G.-B."/>
            <person name="Lee Y.-G."/>
            <person name="Hong S.-Y."/>
            <person name="Cho K."/>
            <person name="Sohn K.H."/>
        </authorList>
    </citation>
    <scope>NUCLEOTIDE SEQUENCE</scope>
    <source>
        <strain evidence="1">KR_1_A1</strain>
        <strain evidence="2">KR_2_A2</strain>
    </source>
</reference>
<dbReference type="Proteomes" id="UP000602510">
    <property type="component" value="Unassembled WGS sequence"/>
</dbReference>